<gene>
    <name evidence="9" type="ORF">TEA_010304</name>
</gene>
<dbReference type="EMBL" id="SDRB02012102">
    <property type="protein sequence ID" value="THF98965.1"/>
    <property type="molecule type" value="Genomic_DNA"/>
</dbReference>
<dbReference type="InterPro" id="IPR013763">
    <property type="entry name" value="Cyclin-like_dom"/>
</dbReference>
<dbReference type="InterPro" id="IPR006671">
    <property type="entry name" value="Cyclin_N"/>
</dbReference>
<dbReference type="InterPro" id="IPR039361">
    <property type="entry name" value="Cyclin"/>
</dbReference>
<feature type="domain" description="Cyclin C-terminal" evidence="8">
    <location>
        <begin position="183"/>
        <end position="295"/>
    </location>
</feature>
<keyword evidence="2" id="KW-0132">Cell division</keyword>
<sequence>MGDSHSRSTSSLSSELLCQETEPHLDEEDLDEDTLINLSDYTVSNSEEEEECIKLLLDREINVGFQTHNCSHIVIDNWIKCARLNAIAWILKTRSSLGFRFQTGYLAMTYFDRFLSRRAIDSDKWWAMQLLSMACLSLAAKMEEYRVPSPSEFQLEEYNFDSKVIQRMELLVLNTLEWRMSSVTPFAFIHYFIRTLGNHHSPPPRNVVSRTVHLILAIMRDVNLMDHRPSVIAGAATLVALNRKLTKQAFENTVNAFSPSEIEDMSSCYNQMQELDMKKVTIEPKFKISSHLSPIRSREIDVFENSLPASCQIFAGKEIGILTFAEAKCTVFTYALENTTTKKPTKPLQPSFRDVNGIYDHHIPVGKRPPYADVVKGTIKTIDPKTRVHIEEASNDWLHRSVVVSASLPYANQSIVASFSKDDAKTIQVRPLRGKSYILTFPSKEEMRNKLQMGRKMSGCYRYVGKGVQLPFRAYRPVNVGEKLQ</sequence>
<dbReference type="CDD" id="cd20543">
    <property type="entry name" value="CYCLIN_AtCycD-like_rpt1"/>
    <property type="match status" value="1"/>
</dbReference>
<feature type="domain" description="Cyclin-like" evidence="7">
    <location>
        <begin position="88"/>
        <end position="174"/>
    </location>
</feature>
<dbReference type="STRING" id="542762.A0A4S4DBK8"/>
<dbReference type="SMART" id="SM00385">
    <property type="entry name" value="CYCLIN"/>
    <property type="match status" value="1"/>
</dbReference>
<dbReference type="SUPFAM" id="SSF47954">
    <property type="entry name" value="Cyclin-like"/>
    <property type="match status" value="2"/>
</dbReference>
<dbReference type="FunFam" id="1.10.472.10:FF:000069">
    <property type="entry name" value="Cyclin-D5-1"/>
    <property type="match status" value="1"/>
</dbReference>
<dbReference type="Pfam" id="PF02984">
    <property type="entry name" value="Cyclin_C"/>
    <property type="match status" value="1"/>
</dbReference>
<comment type="caution">
    <text evidence="9">The sequence shown here is derived from an EMBL/GenBank/DDBJ whole genome shotgun (WGS) entry which is preliminary data.</text>
</comment>
<dbReference type="AlphaFoldDB" id="A0A4S4DBK8"/>
<evidence type="ECO:0000256" key="2">
    <source>
        <dbReference type="ARBA" id="ARBA00022618"/>
    </source>
</evidence>
<protein>
    <recommendedName>
        <fullName evidence="11">Cyclin N-terminal domain-containing protein</fullName>
    </recommendedName>
</protein>
<evidence type="ECO:0000313" key="10">
    <source>
        <dbReference type="Proteomes" id="UP000306102"/>
    </source>
</evidence>
<evidence type="ECO:0000259" key="7">
    <source>
        <dbReference type="SMART" id="SM00385"/>
    </source>
</evidence>
<dbReference type="CDD" id="cd20544">
    <property type="entry name" value="CYCLIN_AtCycD-like_rpt2"/>
    <property type="match status" value="1"/>
</dbReference>
<dbReference type="Pfam" id="PF00134">
    <property type="entry name" value="Cyclin_N"/>
    <property type="match status" value="1"/>
</dbReference>
<evidence type="ECO:0000256" key="1">
    <source>
        <dbReference type="ARBA" id="ARBA00009065"/>
    </source>
</evidence>
<dbReference type="Proteomes" id="UP000306102">
    <property type="component" value="Unassembled WGS sequence"/>
</dbReference>
<keyword evidence="4" id="KW-0131">Cell cycle</keyword>
<name>A0A4S4DBK8_CAMSN</name>
<evidence type="ECO:0000256" key="4">
    <source>
        <dbReference type="ARBA" id="ARBA00023306"/>
    </source>
</evidence>
<dbReference type="SMART" id="SM01332">
    <property type="entry name" value="Cyclin_C"/>
    <property type="match status" value="1"/>
</dbReference>
<evidence type="ECO:0000313" key="9">
    <source>
        <dbReference type="EMBL" id="THF98965.1"/>
    </source>
</evidence>
<feature type="region of interest" description="Disordered" evidence="6">
    <location>
        <begin position="1"/>
        <end position="22"/>
    </location>
</feature>
<feature type="compositionally biased region" description="Low complexity" evidence="6">
    <location>
        <begin position="7"/>
        <end position="17"/>
    </location>
</feature>
<proteinExistence type="inferred from homology"/>
<comment type="similarity">
    <text evidence="1">Belongs to the cyclin family. Cyclin D subfamily.</text>
</comment>
<dbReference type="InterPro" id="IPR004367">
    <property type="entry name" value="Cyclin_C-dom"/>
</dbReference>
<dbReference type="Gene3D" id="1.10.472.10">
    <property type="entry name" value="Cyclin-like"/>
    <property type="match status" value="2"/>
</dbReference>
<reference evidence="9 10" key="1">
    <citation type="journal article" date="2018" name="Proc. Natl. Acad. Sci. U.S.A.">
        <title>Draft genome sequence of Camellia sinensis var. sinensis provides insights into the evolution of the tea genome and tea quality.</title>
        <authorList>
            <person name="Wei C."/>
            <person name="Yang H."/>
            <person name="Wang S."/>
            <person name="Zhao J."/>
            <person name="Liu C."/>
            <person name="Gao L."/>
            <person name="Xia E."/>
            <person name="Lu Y."/>
            <person name="Tai Y."/>
            <person name="She G."/>
            <person name="Sun J."/>
            <person name="Cao H."/>
            <person name="Tong W."/>
            <person name="Gao Q."/>
            <person name="Li Y."/>
            <person name="Deng W."/>
            <person name="Jiang X."/>
            <person name="Wang W."/>
            <person name="Chen Q."/>
            <person name="Zhang S."/>
            <person name="Li H."/>
            <person name="Wu J."/>
            <person name="Wang P."/>
            <person name="Li P."/>
            <person name="Shi C."/>
            <person name="Zheng F."/>
            <person name="Jian J."/>
            <person name="Huang B."/>
            <person name="Shan D."/>
            <person name="Shi M."/>
            <person name="Fang C."/>
            <person name="Yue Y."/>
            <person name="Li F."/>
            <person name="Li D."/>
            <person name="Wei S."/>
            <person name="Han B."/>
            <person name="Jiang C."/>
            <person name="Yin Y."/>
            <person name="Xia T."/>
            <person name="Zhang Z."/>
            <person name="Bennetzen J.L."/>
            <person name="Zhao S."/>
            <person name="Wan X."/>
        </authorList>
    </citation>
    <scope>NUCLEOTIDE SEQUENCE [LARGE SCALE GENOMIC DNA]</scope>
    <source>
        <strain evidence="10">cv. Shuchazao</strain>
        <tissue evidence="9">Leaf</tissue>
    </source>
</reference>
<evidence type="ECO:0000256" key="5">
    <source>
        <dbReference type="RuleBase" id="RU000383"/>
    </source>
</evidence>
<keyword evidence="3 5" id="KW-0195">Cyclin</keyword>
<keyword evidence="10" id="KW-1185">Reference proteome</keyword>
<dbReference type="InterPro" id="IPR036915">
    <property type="entry name" value="Cyclin-like_sf"/>
</dbReference>
<evidence type="ECO:0000256" key="3">
    <source>
        <dbReference type="ARBA" id="ARBA00023127"/>
    </source>
</evidence>
<accession>A0A4S4DBK8</accession>
<evidence type="ECO:0008006" key="11">
    <source>
        <dbReference type="Google" id="ProtNLM"/>
    </source>
</evidence>
<organism evidence="9 10">
    <name type="scientific">Camellia sinensis var. sinensis</name>
    <name type="common">China tea</name>
    <dbReference type="NCBI Taxonomy" id="542762"/>
    <lineage>
        <taxon>Eukaryota</taxon>
        <taxon>Viridiplantae</taxon>
        <taxon>Streptophyta</taxon>
        <taxon>Embryophyta</taxon>
        <taxon>Tracheophyta</taxon>
        <taxon>Spermatophyta</taxon>
        <taxon>Magnoliopsida</taxon>
        <taxon>eudicotyledons</taxon>
        <taxon>Gunneridae</taxon>
        <taxon>Pentapetalae</taxon>
        <taxon>asterids</taxon>
        <taxon>Ericales</taxon>
        <taxon>Theaceae</taxon>
        <taxon>Camellia</taxon>
    </lineage>
</organism>
<evidence type="ECO:0000259" key="8">
    <source>
        <dbReference type="SMART" id="SM01332"/>
    </source>
</evidence>
<dbReference type="GO" id="GO:0051301">
    <property type="term" value="P:cell division"/>
    <property type="evidence" value="ECO:0007669"/>
    <property type="project" value="UniProtKB-KW"/>
</dbReference>
<dbReference type="PANTHER" id="PTHR10177">
    <property type="entry name" value="CYCLINS"/>
    <property type="match status" value="1"/>
</dbReference>
<evidence type="ECO:0000256" key="6">
    <source>
        <dbReference type="SAM" id="MobiDB-lite"/>
    </source>
</evidence>